<gene>
    <name evidence="1" type="ORF">TIFTF001_013855</name>
</gene>
<evidence type="ECO:0000313" key="2">
    <source>
        <dbReference type="Proteomes" id="UP001187192"/>
    </source>
</evidence>
<proteinExistence type="predicted"/>
<reference evidence="1" key="1">
    <citation type="submission" date="2023-07" db="EMBL/GenBank/DDBJ databases">
        <title>draft genome sequence of fig (Ficus carica).</title>
        <authorList>
            <person name="Takahashi T."/>
            <person name="Nishimura K."/>
        </authorList>
    </citation>
    <scope>NUCLEOTIDE SEQUENCE</scope>
</reference>
<dbReference type="AlphaFoldDB" id="A0AA88D7N0"/>
<protein>
    <submittedName>
        <fullName evidence="1">Uncharacterized protein</fullName>
    </submittedName>
</protein>
<organism evidence="1 2">
    <name type="scientific">Ficus carica</name>
    <name type="common">Common fig</name>
    <dbReference type="NCBI Taxonomy" id="3494"/>
    <lineage>
        <taxon>Eukaryota</taxon>
        <taxon>Viridiplantae</taxon>
        <taxon>Streptophyta</taxon>
        <taxon>Embryophyta</taxon>
        <taxon>Tracheophyta</taxon>
        <taxon>Spermatophyta</taxon>
        <taxon>Magnoliopsida</taxon>
        <taxon>eudicotyledons</taxon>
        <taxon>Gunneridae</taxon>
        <taxon>Pentapetalae</taxon>
        <taxon>rosids</taxon>
        <taxon>fabids</taxon>
        <taxon>Rosales</taxon>
        <taxon>Moraceae</taxon>
        <taxon>Ficeae</taxon>
        <taxon>Ficus</taxon>
    </lineage>
</organism>
<name>A0AA88D7N0_FICCA</name>
<dbReference type="EMBL" id="BTGU01000018">
    <property type="protein sequence ID" value="GMN44652.1"/>
    <property type="molecule type" value="Genomic_DNA"/>
</dbReference>
<evidence type="ECO:0000313" key="1">
    <source>
        <dbReference type="EMBL" id="GMN44652.1"/>
    </source>
</evidence>
<dbReference type="Proteomes" id="UP001187192">
    <property type="component" value="Unassembled WGS sequence"/>
</dbReference>
<comment type="caution">
    <text evidence="1">The sequence shown here is derived from an EMBL/GenBank/DDBJ whole genome shotgun (WGS) entry which is preliminary data.</text>
</comment>
<keyword evidence="2" id="KW-1185">Reference proteome</keyword>
<accession>A0AA88D7N0</accession>
<sequence>MTATSSRRGGVHDGRAWSSCWRSGLTTENKARVGERISWRRSELVVRGKRETSGFVNCCLQGG</sequence>